<dbReference type="InterPro" id="IPR027417">
    <property type="entry name" value="P-loop_NTPase"/>
</dbReference>
<feature type="binding site" evidence="9">
    <location>
        <begin position="310"/>
        <end position="313"/>
    </location>
    <ligand>
        <name>GTP</name>
        <dbReference type="ChEBI" id="CHEBI:37565"/>
        <label>2</label>
    </ligand>
</feature>
<feature type="binding site" evidence="9">
    <location>
        <begin position="135"/>
        <end position="138"/>
    </location>
    <ligand>
        <name>GTP</name>
        <dbReference type="ChEBI" id="CHEBI:37565"/>
        <label>1</label>
    </ligand>
</feature>
<keyword evidence="14" id="KW-1185">Reference proteome</keyword>
<dbReference type="PROSITE" id="PS51712">
    <property type="entry name" value="G_ENGA"/>
    <property type="match status" value="2"/>
</dbReference>
<dbReference type="FunFam" id="3.40.50.300:FF:000040">
    <property type="entry name" value="GTPase Der"/>
    <property type="match status" value="1"/>
</dbReference>
<dbReference type="GO" id="GO:0005525">
    <property type="term" value="F:GTP binding"/>
    <property type="evidence" value="ECO:0007669"/>
    <property type="project" value="UniProtKB-UniRule"/>
</dbReference>
<dbReference type="PANTHER" id="PTHR43834:SF6">
    <property type="entry name" value="GTPASE DER"/>
    <property type="match status" value="1"/>
</dbReference>
<dbReference type="NCBIfam" id="TIGR00231">
    <property type="entry name" value="small_GTP"/>
    <property type="match status" value="2"/>
</dbReference>
<evidence type="ECO:0000256" key="6">
    <source>
        <dbReference type="ARBA" id="ARBA00023134"/>
    </source>
</evidence>
<evidence type="ECO:0000256" key="8">
    <source>
        <dbReference type="ARBA" id="ARBA00053470"/>
    </source>
</evidence>
<keyword evidence="6 9" id="KW-0342">GTP-binding</keyword>
<dbReference type="InterPro" id="IPR031166">
    <property type="entry name" value="G_ENGA"/>
</dbReference>
<evidence type="ECO:0000256" key="3">
    <source>
        <dbReference type="ARBA" id="ARBA00022517"/>
    </source>
</evidence>
<dbReference type="Gene3D" id="3.30.300.20">
    <property type="match status" value="1"/>
</dbReference>
<dbReference type="SMART" id="SM00382">
    <property type="entry name" value="AAA"/>
    <property type="match status" value="2"/>
</dbReference>
<evidence type="ECO:0000256" key="7">
    <source>
        <dbReference type="ARBA" id="ARBA00032345"/>
    </source>
</evidence>
<feature type="binding site" evidence="9">
    <location>
        <begin position="72"/>
        <end position="76"/>
    </location>
    <ligand>
        <name>GTP</name>
        <dbReference type="ChEBI" id="CHEBI:37565"/>
        <label>1</label>
    </ligand>
</feature>
<evidence type="ECO:0000256" key="1">
    <source>
        <dbReference type="ARBA" id="ARBA00008279"/>
    </source>
</evidence>
<dbReference type="InterPro" id="IPR003593">
    <property type="entry name" value="AAA+_ATPase"/>
</dbReference>
<reference evidence="14" key="1">
    <citation type="submission" date="2017-01" db="EMBL/GenBank/DDBJ databases">
        <authorList>
            <person name="Varghese N."/>
            <person name="Submissions S."/>
        </authorList>
    </citation>
    <scope>NUCLEOTIDE SEQUENCE [LARGE SCALE GENOMIC DNA]</scope>
    <source>
        <strain evidence="14">DSM 45196</strain>
    </source>
</reference>
<comment type="similarity">
    <text evidence="1 9 10 11">Belongs to the TRAFAC class TrmE-Era-EngA-EngB-Septin-like GTPase superfamily. EngA (Der) GTPase family.</text>
</comment>
<proteinExistence type="inferred from homology"/>
<feature type="binding site" evidence="9">
    <location>
        <begin position="245"/>
        <end position="249"/>
    </location>
    <ligand>
        <name>GTP</name>
        <dbReference type="ChEBI" id="CHEBI:37565"/>
        <label>2</label>
    </ligand>
</feature>
<protein>
    <recommendedName>
        <fullName evidence="2 9">GTPase Der</fullName>
    </recommendedName>
    <alternativeName>
        <fullName evidence="7 9">GTP-binding protein EngA</fullName>
    </alternativeName>
</protein>
<evidence type="ECO:0000259" key="12">
    <source>
        <dbReference type="PROSITE" id="PS51712"/>
    </source>
</evidence>
<dbReference type="EMBL" id="FTOD01000001">
    <property type="protein sequence ID" value="SIS38975.1"/>
    <property type="molecule type" value="Genomic_DNA"/>
</dbReference>
<dbReference type="CDD" id="cd01895">
    <property type="entry name" value="EngA2"/>
    <property type="match status" value="1"/>
</dbReference>
<dbReference type="InterPro" id="IPR032859">
    <property type="entry name" value="KH_dom-like"/>
</dbReference>
<dbReference type="CDD" id="cd01894">
    <property type="entry name" value="EngA1"/>
    <property type="match status" value="1"/>
</dbReference>
<dbReference type="Proteomes" id="UP000186795">
    <property type="component" value="Unassembled WGS sequence"/>
</dbReference>
<dbReference type="GO" id="GO:0042254">
    <property type="term" value="P:ribosome biogenesis"/>
    <property type="evidence" value="ECO:0007669"/>
    <property type="project" value="UniProtKB-KW"/>
</dbReference>
<feature type="binding site" evidence="9">
    <location>
        <begin position="25"/>
        <end position="32"/>
    </location>
    <ligand>
        <name>GTP</name>
        <dbReference type="ChEBI" id="CHEBI:37565"/>
        <label>1</label>
    </ligand>
</feature>
<dbReference type="InterPro" id="IPR016484">
    <property type="entry name" value="GTPase_Der"/>
</dbReference>
<dbReference type="InterPro" id="IPR006073">
    <property type="entry name" value="GTP-bd"/>
</dbReference>
<evidence type="ECO:0000256" key="11">
    <source>
        <dbReference type="RuleBase" id="RU004481"/>
    </source>
</evidence>
<dbReference type="PRINTS" id="PR00326">
    <property type="entry name" value="GTP1OBG"/>
</dbReference>
<dbReference type="InterPro" id="IPR005225">
    <property type="entry name" value="Small_GTP-bd"/>
</dbReference>
<dbReference type="PIRSF" id="PIRSF006485">
    <property type="entry name" value="GTP-binding_EngA"/>
    <property type="match status" value="1"/>
</dbReference>
<evidence type="ECO:0000256" key="5">
    <source>
        <dbReference type="ARBA" id="ARBA00022741"/>
    </source>
</evidence>
<dbReference type="FunFam" id="3.30.300.20:FF:000004">
    <property type="entry name" value="GTPase Der"/>
    <property type="match status" value="1"/>
</dbReference>
<feature type="binding site" evidence="9">
    <location>
        <begin position="198"/>
        <end position="205"/>
    </location>
    <ligand>
        <name>GTP</name>
        <dbReference type="ChEBI" id="CHEBI:37565"/>
        <label>2</label>
    </ligand>
</feature>
<dbReference type="InterPro" id="IPR015946">
    <property type="entry name" value="KH_dom-like_a/b"/>
</dbReference>
<gene>
    <name evidence="9" type="primary">der</name>
    <name evidence="13" type="ORF">SAMN05421790_101191</name>
</gene>
<evidence type="ECO:0000256" key="4">
    <source>
        <dbReference type="ARBA" id="ARBA00022737"/>
    </source>
</evidence>
<keyword evidence="3 9" id="KW-0690">Ribosome biogenesis</keyword>
<name>A0A1N7IPG7_9BACL</name>
<evidence type="ECO:0000313" key="13">
    <source>
        <dbReference type="EMBL" id="SIS38975.1"/>
    </source>
</evidence>
<feature type="domain" description="EngA-type G" evidence="12">
    <location>
        <begin position="192"/>
        <end position="367"/>
    </location>
</feature>
<accession>A0A1N7IPG7</accession>
<dbReference type="HAMAP" id="MF_00195">
    <property type="entry name" value="GTPase_Der"/>
    <property type="match status" value="1"/>
</dbReference>
<evidence type="ECO:0000313" key="14">
    <source>
        <dbReference type="Proteomes" id="UP000186795"/>
    </source>
</evidence>
<comment type="function">
    <text evidence="8 9 11">GTPase that plays an essential role in the late steps of ribosome biogenesis.</text>
</comment>
<evidence type="ECO:0000256" key="10">
    <source>
        <dbReference type="PROSITE-ProRule" id="PRU01049"/>
    </source>
</evidence>
<organism evidence="13 14">
    <name type="scientific">Kroppenstedtia eburnea</name>
    <dbReference type="NCBI Taxonomy" id="714067"/>
    <lineage>
        <taxon>Bacteria</taxon>
        <taxon>Bacillati</taxon>
        <taxon>Bacillota</taxon>
        <taxon>Bacilli</taxon>
        <taxon>Bacillales</taxon>
        <taxon>Thermoactinomycetaceae</taxon>
        <taxon>Kroppenstedtia</taxon>
    </lineage>
</organism>
<sequence length="455" mass="51271">MGDLWLEYGGEEFRQMSLPVVAIVGRPNVGKSTLFNRIAGERIAIVEDKPGITRDRIYTRGDWSGRHFHVIDTGGLEFGKKDEVVEHIRHQAELAIEEADVILFMVDGHDGVTSTDEEVSRILHRSNKPVVLAVNKLDDVKHHENVYEFYRLGFDEPIGISSLHGTGTGDLLDAVVDRLPDREEEEYDSDTIRVSIIGRPNVGKSSLVNRILGEERVIVSPVAGTTRDAVDTPFTHEGQDYVIVDTAGMRKRGKVYETTEKYSVLRALRAIERADVVLIVLDGTEGVTEQDKRVAGIAHDAGRGAVFVVNKWDAVEKDDQTMNRMIRDIRQEFAFMDYAPILFTSAKTGQRVRKTLPVVKEVAEQHALRVSTSVLNQVLQDAVMSTPPPTVNGKRTRIYYGTQVSVKPPVFVLFVNDPERIHFTYHRYLENQLREAFGFIGSPIRILLRKKKKET</sequence>
<dbReference type="AlphaFoldDB" id="A0A1N7IPG7"/>
<dbReference type="Pfam" id="PF14714">
    <property type="entry name" value="KH_dom-like"/>
    <property type="match status" value="1"/>
</dbReference>
<dbReference type="Pfam" id="PF01926">
    <property type="entry name" value="MMR_HSR1"/>
    <property type="match status" value="2"/>
</dbReference>
<keyword evidence="5 9" id="KW-0547">Nucleotide-binding</keyword>
<dbReference type="Gene3D" id="3.40.50.300">
    <property type="entry name" value="P-loop containing nucleotide triphosphate hydrolases"/>
    <property type="match status" value="2"/>
</dbReference>
<dbReference type="NCBIfam" id="TIGR03594">
    <property type="entry name" value="GTPase_EngA"/>
    <property type="match status" value="1"/>
</dbReference>
<evidence type="ECO:0000256" key="9">
    <source>
        <dbReference type="HAMAP-Rule" id="MF_00195"/>
    </source>
</evidence>
<comment type="subunit">
    <text evidence="9">Associates with the 50S ribosomal subunit.</text>
</comment>
<dbReference type="PANTHER" id="PTHR43834">
    <property type="entry name" value="GTPASE DER"/>
    <property type="match status" value="1"/>
</dbReference>
<dbReference type="FunFam" id="3.40.50.300:FF:000057">
    <property type="entry name" value="GTPase Der"/>
    <property type="match status" value="1"/>
</dbReference>
<keyword evidence="4 11" id="KW-0677">Repeat</keyword>
<dbReference type="GO" id="GO:0043022">
    <property type="term" value="F:ribosome binding"/>
    <property type="evidence" value="ECO:0007669"/>
    <property type="project" value="TreeGrafter"/>
</dbReference>
<feature type="domain" description="EngA-type G" evidence="12">
    <location>
        <begin position="19"/>
        <end position="183"/>
    </location>
</feature>
<evidence type="ECO:0000256" key="2">
    <source>
        <dbReference type="ARBA" id="ARBA00020953"/>
    </source>
</evidence>
<dbReference type="SUPFAM" id="SSF52540">
    <property type="entry name" value="P-loop containing nucleoside triphosphate hydrolases"/>
    <property type="match status" value="2"/>
</dbReference>